<dbReference type="PANTHER" id="PTHR30027:SF3">
    <property type="entry name" value="16S RRNA (URACIL(1498)-N(3))-METHYLTRANSFERASE"/>
    <property type="match status" value="1"/>
</dbReference>
<sequence length="280" mass="30420">MCDLKVPLKYSGLISDYKLKIIHQKGEELDRCADFDCASCEVVFSGALYNYMANALRAVEGEEFVLADNSAKKYYRIRVKAAGKKKITAGFEALEIENDIQKKEYNCFIAVLKGAAGEEAVERLTELGADSIFFFRSRYSQCDLSAEKIERYEKIAMAASSQSRRLSAPAVGKIEFASLREKLAAPASYTLLLAEPSLCSGMAGFKTAGADFYEAVIKDPAAAVNIVSGPEGGFEPGEAESILRTKGANVHILSFKNMVLRAQFAPQAALAVIKNGCGDM</sequence>
<name>A0A1F7WSZ1_9BACT</name>
<evidence type="ECO:0000256" key="1">
    <source>
        <dbReference type="ARBA" id="ARBA00004496"/>
    </source>
</evidence>
<evidence type="ECO:0000259" key="11">
    <source>
        <dbReference type="Pfam" id="PF04452"/>
    </source>
</evidence>
<dbReference type="EMBL" id="MGFH01000090">
    <property type="protein sequence ID" value="OGM05903.1"/>
    <property type="molecule type" value="Genomic_DNA"/>
</dbReference>
<evidence type="ECO:0000256" key="4">
    <source>
        <dbReference type="ARBA" id="ARBA00022552"/>
    </source>
</evidence>
<dbReference type="PIRSF" id="PIRSF015601">
    <property type="entry name" value="MTase_slr0722"/>
    <property type="match status" value="1"/>
</dbReference>
<protein>
    <recommendedName>
        <fullName evidence="10">Ribosomal RNA small subunit methyltransferase E</fullName>
        <ecNumber evidence="10">2.1.1.193</ecNumber>
    </recommendedName>
</protein>
<dbReference type="AlphaFoldDB" id="A0A1F7WSZ1"/>
<evidence type="ECO:0000256" key="3">
    <source>
        <dbReference type="ARBA" id="ARBA00022490"/>
    </source>
</evidence>
<dbReference type="InterPro" id="IPR006700">
    <property type="entry name" value="RsmE"/>
</dbReference>
<evidence type="ECO:0000256" key="9">
    <source>
        <dbReference type="ARBA" id="ARBA00047944"/>
    </source>
</evidence>
<dbReference type="EC" id="2.1.1.193" evidence="10"/>
<dbReference type="STRING" id="1817813.A2008_04495"/>
<keyword evidence="5 10" id="KW-0489">Methyltransferase</keyword>
<feature type="domain" description="Ribosomal RNA small subunit methyltransferase E methyltransferase" evidence="11">
    <location>
        <begin position="104"/>
        <end position="273"/>
    </location>
</feature>
<dbReference type="Gene3D" id="3.40.1280.10">
    <property type="match status" value="1"/>
</dbReference>
<evidence type="ECO:0000256" key="8">
    <source>
        <dbReference type="ARBA" id="ARBA00025699"/>
    </source>
</evidence>
<dbReference type="InterPro" id="IPR046886">
    <property type="entry name" value="RsmE_MTase_dom"/>
</dbReference>
<gene>
    <name evidence="12" type="ORF">A2008_04495</name>
</gene>
<keyword evidence="7 10" id="KW-0949">S-adenosyl-L-methionine</keyword>
<keyword evidence="4 10" id="KW-0698">rRNA processing</keyword>
<dbReference type="InterPro" id="IPR029028">
    <property type="entry name" value="Alpha/beta_knot_MTases"/>
</dbReference>
<evidence type="ECO:0000256" key="7">
    <source>
        <dbReference type="ARBA" id="ARBA00022691"/>
    </source>
</evidence>
<dbReference type="GO" id="GO:0005737">
    <property type="term" value="C:cytoplasm"/>
    <property type="evidence" value="ECO:0007669"/>
    <property type="project" value="UniProtKB-SubCell"/>
</dbReference>
<proteinExistence type="inferred from homology"/>
<comment type="similarity">
    <text evidence="2 10">Belongs to the RNA methyltransferase RsmE family.</text>
</comment>
<reference evidence="12 13" key="1">
    <citation type="journal article" date="2016" name="Nat. Commun.">
        <title>Thousands of microbial genomes shed light on interconnected biogeochemical processes in an aquifer system.</title>
        <authorList>
            <person name="Anantharaman K."/>
            <person name="Brown C.T."/>
            <person name="Hug L.A."/>
            <person name="Sharon I."/>
            <person name="Castelle C.J."/>
            <person name="Probst A.J."/>
            <person name="Thomas B.C."/>
            <person name="Singh A."/>
            <person name="Wilkins M.J."/>
            <person name="Karaoz U."/>
            <person name="Brodie E.L."/>
            <person name="Williams K.H."/>
            <person name="Hubbard S.S."/>
            <person name="Banfield J.F."/>
        </authorList>
    </citation>
    <scope>NUCLEOTIDE SEQUENCE [LARGE SCALE GENOMIC DNA]</scope>
</reference>
<comment type="catalytic activity">
    <reaction evidence="9 10">
        <text>uridine(1498) in 16S rRNA + S-adenosyl-L-methionine = N(3)-methyluridine(1498) in 16S rRNA + S-adenosyl-L-homocysteine + H(+)</text>
        <dbReference type="Rhea" id="RHEA:42920"/>
        <dbReference type="Rhea" id="RHEA-COMP:10283"/>
        <dbReference type="Rhea" id="RHEA-COMP:10284"/>
        <dbReference type="ChEBI" id="CHEBI:15378"/>
        <dbReference type="ChEBI" id="CHEBI:57856"/>
        <dbReference type="ChEBI" id="CHEBI:59789"/>
        <dbReference type="ChEBI" id="CHEBI:65315"/>
        <dbReference type="ChEBI" id="CHEBI:74502"/>
        <dbReference type="EC" id="2.1.1.193"/>
    </reaction>
</comment>
<comment type="caution">
    <text evidence="12">The sequence shown here is derived from an EMBL/GenBank/DDBJ whole genome shotgun (WGS) entry which is preliminary data.</text>
</comment>
<dbReference type="GO" id="GO:0070042">
    <property type="term" value="F:rRNA (uridine-N3-)-methyltransferase activity"/>
    <property type="evidence" value="ECO:0007669"/>
    <property type="project" value="TreeGrafter"/>
</dbReference>
<dbReference type="InterPro" id="IPR029026">
    <property type="entry name" value="tRNA_m1G_MTases_N"/>
</dbReference>
<evidence type="ECO:0000256" key="5">
    <source>
        <dbReference type="ARBA" id="ARBA00022603"/>
    </source>
</evidence>
<evidence type="ECO:0000256" key="10">
    <source>
        <dbReference type="PIRNR" id="PIRNR015601"/>
    </source>
</evidence>
<keyword evidence="6 10" id="KW-0808">Transferase</keyword>
<dbReference type="Pfam" id="PF04452">
    <property type="entry name" value="Methyltrans_RNA"/>
    <property type="match status" value="1"/>
</dbReference>
<evidence type="ECO:0000256" key="2">
    <source>
        <dbReference type="ARBA" id="ARBA00005528"/>
    </source>
</evidence>
<dbReference type="NCBIfam" id="TIGR00046">
    <property type="entry name" value="RsmE family RNA methyltransferase"/>
    <property type="match status" value="1"/>
</dbReference>
<evidence type="ECO:0000256" key="6">
    <source>
        <dbReference type="ARBA" id="ARBA00022679"/>
    </source>
</evidence>
<dbReference type="GO" id="GO:0070475">
    <property type="term" value="P:rRNA base methylation"/>
    <property type="evidence" value="ECO:0007669"/>
    <property type="project" value="TreeGrafter"/>
</dbReference>
<comment type="function">
    <text evidence="8 10">Specifically methylates the N3 position of the uracil ring of uridine 1498 (m3U1498) in 16S rRNA. Acts on the fully assembled 30S ribosomal subunit.</text>
</comment>
<evidence type="ECO:0000313" key="12">
    <source>
        <dbReference type="EMBL" id="OGM05903.1"/>
    </source>
</evidence>
<keyword evidence="3 10" id="KW-0963">Cytoplasm</keyword>
<accession>A0A1F7WSZ1</accession>
<organism evidence="12 13">
    <name type="scientific">Candidatus Wallbacteria bacterium GWC2_49_35</name>
    <dbReference type="NCBI Taxonomy" id="1817813"/>
    <lineage>
        <taxon>Bacteria</taxon>
        <taxon>Candidatus Walliibacteriota</taxon>
    </lineage>
</organism>
<comment type="subcellular location">
    <subcellularLocation>
        <location evidence="1 10">Cytoplasm</location>
    </subcellularLocation>
</comment>
<dbReference type="Proteomes" id="UP000178735">
    <property type="component" value="Unassembled WGS sequence"/>
</dbReference>
<dbReference type="SUPFAM" id="SSF75217">
    <property type="entry name" value="alpha/beta knot"/>
    <property type="match status" value="1"/>
</dbReference>
<evidence type="ECO:0000313" key="13">
    <source>
        <dbReference type="Proteomes" id="UP000178735"/>
    </source>
</evidence>
<dbReference type="PANTHER" id="PTHR30027">
    <property type="entry name" value="RIBOSOMAL RNA SMALL SUBUNIT METHYLTRANSFERASE E"/>
    <property type="match status" value="1"/>
</dbReference>
<dbReference type="CDD" id="cd18084">
    <property type="entry name" value="RsmE-like"/>
    <property type="match status" value="1"/>
</dbReference>